<reference evidence="3" key="1">
    <citation type="journal article" date="2014" name="Front. Microbiol.">
        <title>High frequency of phylogenetically diverse reductive dehalogenase-homologous genes in deep subseafloor sedimentary metagenomes.</title>
        <authorList>
            <person name="Kawai M."/>
            <person name="Futagami T."/>
            <person name="Toyoda A."/>
            <person name="Takaki Y."/>
            <person name="Nishi S."/>
            <person name="Hori S."/>
            <person name="Arai W."/>
            <person name="Tsubouchi T."/>
            <person name="Morono Y."/>
            <person name="Uchiyama I."/>
            <person name="Ito T."/>
            <person name="Fujiyama A."/>
            <person name="Inagaki F."/>
            <person name="Takami H."/>
        </authorList>
    </citation>
    <scope>NUCLEOTIDE SEQUENCE</scope>
    <source>
        <strain evidence="3">Expedition CK06-06</strain>
    </source>
</reference>
<feature type="non-terminal residue" evidence="3">
    <location>
        <position position="1"/>
    </location>
</feature>
<gene>
    <name evidence="3" type="ORF">S01H1_72495</name>
</gene>
<dbReference type="InterPro" id="IPR029063">
    <property type="entry name" value="SAM-dependent_MTases_sf"/>
</dbReference>
<dbReference type="SUPFAM" id="SSF53335">
    <property type="entry name" value="S-adenosyl-L-methionine-dependent methyltransferases"/>
    <property type="match status" value="1"/>
</dbReference>
<evidence type="ECO:0000259" key="2">
    <source>
        <dbReference type="Pfam" id="PF05185"/>
    </source>
</evidence>
<comment type="caution">
    <text evidence="3">The sequence shown here is derived from an EMBL/GenBank/DDBJ whole genome shotgun (WGS) entry which is preliminary data.</text>
</comment>
<evidence type="ECO:0000313" key="3">
    <source>
        <dbReference type="EMBL" id="GAG35645.1"/>
    </source>
</evidence>
<sequence length="128" mass="14799">WKPIYEASKRGGVILVAGLGLGVVTSAILRECENVTQVIVIEKSSEVIELVGKHLEKEFGKRLQIINDDIFEWKVPRGSRYTVAWFDIWNNICGDNTKDMSKLKRKFGRKADWKGCWREETCRDANRR</sequence>
<dbReference type="CDD" id="cd02440">
    <property type="entry name" value="AdoMet_MTases"/>
    <property type="match status" value="1"/>
</dbReference>
<feature type="domain" description="PRMT5 arginine-N-methyltransferase" evidence="2">
    <location>
        <begin position="9"/>
        <end position="77"/>
    </location>
</feature>
<dbReference type="InterPro" id="IPR035075">
    <property type="entry name" value="PRMT5"/>
</dbReference>
<organism evidence="3">
    <name type="scientific">marine sediment metagenome</name>
    <dbReference type="NCBI Taxonomy" id="412755"/>
    <lineage>
        <taxon>unclassified sequences</taxon>
        <taxon>metagenomes</taxon>
        <taxon>ecological metagenomes</taxon>
    </lineage>
</organism>
<dbReference type="Pfam" id="PF05185">
    <property type="entry name" value="PRMT5"/>
    <property type="match status" value="1"/>
</dbReference>
<keyword evidence="1" id="KW-0472">Membrane</keyword>
<name>X0WY60_9ZZZZ</name>
<feature type="transmembrane region" description="Helical" evidence="1">
    <location>
        <begin position="12"/>
        <end position="29"/>
    </location>
</feature>
<dbReference type="Gene3D" id="3.40.50.150">
    <property type="entry name" value="Vaccinia Virus protein VP39"/>
    <property type="match status" value="1"/>
</dbReference>
<keyword evidence="1" id="KW-0812">Transmembrane</keyword>
<proteinExistence type="predicted"/>
<keyword evidence="1" id="KW-1133">Transmembrane helix</keyword>
<dbReference type="EMBL" id="BARS01048357">
    <property type="protein sequence ID" value="GAG35645.1"/>
    <property type="molecule type" value="Genomic_DNA"/>
</dbReference>
<accession>X0WY60</accession>
<protein>
    <recommendedName>
        <fullName evidence="2">PRMT5 arginine-N-methyltransferase domain-containing protein</fullName>
    </recommendedName>
</protein>
<dbReference type="AlphaFoldDB" id="X0WY60"/>
<evidence type="ECO:0000256" key="1">
    <source>
        <dbReference type="SAM" id="Phobius"/>
    </source>
</evidence>